<dbReference type="RefSeq" id="WP_196934517.1">
    <property type="nucleotide sequence ID" value="NZ_MU158698.1"/>
</dbReference>
<dbReference type="AlphaFoldDB" id="A0A928UV82"/>
<proteinExistence type="inferred from homology"/>
<dbReference type="InterPro" id="IPR023296">
    <property type="entry name" value="Glyco_hydro_beta-prop_sf"/>
</dbReference>
<dbReference type="PANTHER" id="PTHR34106:SF4">
    <property type="entry name" value="BLL5143 PROTEIN"/>
    <property type="match status" value="1"/>
</dbReference>
<evidence type="ECO:0000256" key="1">
    <source>
        <dbReference type="ARBA" id="ARBA00022676"/>
    </source>
</evidence>
<name>A0A928UV82_9SPHI</name>
<dbReference type="GO" id="GO:0016757">
    <property type="term" value="F:glycosyltransferase activity"/>
    <property type="evidence" value="ECO:0007669"/>
    <property type="project" value="UniProtKB-KW"/>
</dbReference>
<dbReference type="GO" id="GO:0016798">
    <property type="term" value="F:hydrolase activity, acting on glycosyl bonds"/>
    <property type="evidence" value="ECO:0007669"/>
    <property type="project" value="UniProtKB-KW"/>
</dbReference>
<organism evidence="4 5">
    <name type="scientific">Sphingobacterium hungaricum</name>
    <dbReference type="NCBI Taxonomy" id="2082723"/>
    <lineage>
        <taxon>Bacteria</taxon>
        <taxon>Pseudomonadati</taxon>
        <taxon>Bacteroidota</taxon>
        <taxon>Sphingobacteriia</taxon>
        <taxon>Sphingobacteriales</taxon>
        <taxon>Sphingobacteriaceae</taxon>
        <taxon>Sphingobacterium</taxon>
    </lineage>
</organism>
<protein>
    <submittedName>
        <fullName evidence="4">Glycosidase</fullName>
    </submittedName>
</protein>
<dbReference type="Pfam" id="PF04041">
    <property type="entry name" value="Glyco_hydro_130"/>
    <property type="match status" value="1"/>
</dbReference>
<keyword evidence="4" id="KW-0326">Glycosidase</keyword>
<accession>A0A928UV82</accession>
<dbReference type="PANTHER" id="PTHR34106">
    <property type="entry name" value="GLYCOSIDASE"/>
    <property type="match status" value="1"/>
</dbReference>
<evidence type="ECO:0000313" key="5">
    <source>
        <dbReference type="Proteomes" id="UP000616201"/>
    </source>
</evidence>
<keyword evidence="1" id="KW-0328">Glycosyltransferase</keyword>
<dbReference type="CDD" id="cd18613">
    <property type="entry name" value="GH130"/>
    <property type="match status" value="1"/>
</dbReference>
<dbReference type="Proteomes" id="UP000616201">
    <property type="component" value="Unassembled WGS sequence"/>
</dbReference>
<dbReference type="EMBL" id="PRDK01000001">
    <property type="protein sequence ID" value="MBE8712176.1"/>
    <property type="molecule type" value="Genomic_DNA"/>
</dbReference>
<evidence type="ECO:0000256" key="2">
    <source>
        <dbReference type="ARBA" id="ARBA00022679"/>
    </source>
</evidence>
<comment type="caution">
    <text evidence="4">The sequence shown here is derived from an EMBL/GenBank/DDBJ whole genome shotgun (WGS) entry which is preliminary data.</text>
</comment>
<comment type="similarity">
    <text evidence="3">Belongs to the glycosyl hydrolase 130 family.</text>
</comment>
<keyword evidence="4" id="KW-0378">Hydrolase</keyword>
<gene>
    <name evidence="4" type="ORF">C4F49_00590</name>
</gene>
<evidence type="ECO:0000313" key="4">
    <source>
        <dbReference type="EMBL" id="MBE8712176.1"/>
    </source>
</evidence>
<dbReference type="SUPFAM" id="SSF75005">
    <property type="entry name" value="Arabinanase/levansucrase/invertase"/>
    <property type="match status" value="1"/>
</dbReference>
<keyword evidence="2" id="KW-0808">Transferase</keyword>
<dbReference type="InterPro" id="IPR007184">
    <property type="entry name" value="Mannoside_phosphorylase"/>
</dbReference>
<keyword evidence="5" id="KW-1185">Reference proteome</keyword>
<sequence>MAFEIVRKNVLFKPDPTRVLARHFSLSEERTKKVVRRVLELPRAKQDEMMRQVLRKYSKRHRSIITVFEKNFKRIKAVVDSMNLSDGEISYREKLLIGSYFTMEYSIESAAFFNPSVVEDIDQTQLSPGEKRLIFSFRATGEGHVSSIVFRSAVIDKNLDLKVENVGNLLEKPLQIKSHRYHKDTFLSKLLELHEPEEEILEIIKNKLTDTFIYEELIRYIAEIRQENKLSVDSETLVNQMKWLASSHYEMTYSLDTALSERVIFPLTDTEKRGIEDARFVRFLDDKGHATYYGTYTAYDGFSILPKLLKTKDFIHFKVVPINGYIANKGAALFPRKINGKYAMLCRIDGENNYIAFSDSINNWQEEAILLREPELPWEFIQIGNCGSPIETDKGWLMITHSVGPMREYVLSASLLDIDHPEKILSSLKFPLMSPNDFEREGYVPNVVYSCGSIVHNGHLIIPYAVSDYASTYATVNLEDLLEDLIKHGSKG</sequence>
<reference evidence="4" key="1">
    <citation type="submission" date="2018-02" db="EMBL/GenBank/DDBJ databases">
        <authorList>
            <person name="Vasarhelyi B.M."/>
            <person name="Deshmukh S."/>
            <person name="Balint B."/>
            <person name="Kukolya J."/>
        </authorList>
    </citation>
    <scope>NUCLEOTIDE SEQUENCE</scope>
    <source>
        <strain evidence="4">KB22</strain>
    </source>
</reference>
<evidence type="ECO:0000256" key="3">
    <source>
        <dbReference type="ARBA" id="ARBA00024356"/>
    </source>
</evidence>
<dbReference type="Gene3D" id="2.115.10.20">
    <property type="entry name" value="Glycosyl hydrolase domain, family 43"/>
    <property type="match status" value="1"/>
</dbReference>